<proteinExistence type="predicted"/>
<feature type="region of interest" description="Disordered" evidence="1">
    <location>
        <begin position="1"/>
        <end position="24"/>
    </location>
</feature>
<evidence type="ECO:0000313" key="2">
    <source>
        <dbReference type="EMBL" id="MBF4763377.1"/>
    </source>
</evidence>
<dbReference type="AlphaFoldDB" id="A0A930YE37"/>
<dbReference type="Proteomes" id="UP000640489">
    <property type="component" value="Unassembled WGS sequence"/>
</dbReference>
<dbReference type="Gene3D" id="1.10.10.10">
    <property type="entry name" value="Winged helix-like DNA-binding domain superfamily/Winged helix DNA-binding domain"/>
    <property type="match status" value="1"/>
</dbReference>
<reference evidence="2" key="1">
    <citation type="submission" date="2020-11" db="EMBL/GenBank/DDBJ databases">
        <title>Nocardioides sp. nov., isolated from Soil of Cynanchum wilfordii Hemsley rhizosphere.</title>
        <authorList>
            <person name="Lee J.-S."/>
            <person name="Suh M.K."/>
            <person name="Kim J.-S."/>
        </authorList>
    </citation>
    <scope>NUCLEOTIDE SEQUENCE</scope>
    <source>
        <strain evidence="2">KCTC 19275</strain>
    </source>
</reference>
<name>A0A930YE37_9ACTN</name>
<accession>A0A930YE37</accession>
<evidence type="ECO:0000256" key="1">
    <source>
        <dbReference type="SAM" id="MobiDB-lite"/>
    </source>
</evidence>
<gene>
    <name evidence="2" type="ORF">ISU07_09595</name>
</gene>
<evidence type="ECO:0000313" key="3">
    <source>
        <dbReference type="Proteomes" id="UP000640489"/>
    </source>
</evidence>
<protein>
    <submittedName>
        <fullName evidence="2">Uncharacterized protein</fullName>
    </submittedName>
</protein>
<organism evidence="2 3">
    <name type="scientific">Nocardioides islandensis</name>
    <dbReference type="NCBI Taxonomy" id="433663"/>
    <lineage>
        <taxon>Bacteria</taxon>
        <taxon>Bacillati</taxon>
        <taxon>Actinomycetota</taxon>
        <taxon>Actinomycetes</taxon>
        <taxon>Propionibacteriales</taxon>
        <taxon>Nocardioidaceae</taxon>
        <taxon>Nocardioides</taxon>
    </lineage>
</organism>
<sequence>MAPQPESEPEQSGASGARIQPESSVPEAWLVEAGQADLADSVDRMAGDVDLNMDLALEGYQGPLWDHFSNELAKYGYAVIASWIGRRMIFERCKSRGFGGLPAMDRPFTDDENAELTNETVAKALAHFRTDVLMKRKWDHRRGATLRTYFIGQCLIRFPNVYRRWLAGENRNRYLVTDDDGLIDSIGRSSKSPESQVVAGVTAADAMSTVKNPRVRKLMHLRAADWTHAEIADFLGITEKAVERMLANERGRLKKRGIA</sequence>
<keyword evidence="3" id="KW-1185">Reference proteome</keyword>
<dbReference type="EMBL" id="JADKPN010000004">
    <property type="protein sequence ID" value="MBF4763377.1"/>
    <property type="molecule type" value="Genomic_DNA"/>
</dbReference>
<comment type="caution">
    <text evidence="2">The sequence shown here is derived from an EMBL/GenBank/DDBJ whole genome shotgun (WGS) entry which is preliminary data.</text>
</comment>
<dbReference type="RefSeq" id="WP_194706561.1">
    <property type="nucleotide sequence ID" value="NZ_JADKPN010000004.1"/>
</dbReference>
<dbReference type="InterPro" id="IPR036388">
    <property type="entry name" value="WH-like_DNA-bd_sf"/>
</dbReference>